<keyword evidence="6 8" id="KW-0472">Membrane</keyword>
<feature type="region of interest" description="Disordered" evidence="7">
    <location>
        <begin position="167"/>
        <end position="213"/>
    </location>
</feature>
<evidence type="ECO:0000313" key="10">
    <source>
        <dbReference type="Proteomes" id="UP000182100"/>
    </source>
</evidence>
<evidence type="ECO:0000256" key="1">
    <source>
        <dbReference type="ARBA" id="ARBA00004651"/>
    </source>
</evidence>
<evidence type="ECO:0000256" key="4">
    <source>
        <dbReference type="ARBA" id="ARBA00022692"/>
    </source>
</evidence>
<evidence type="ECO:0000256" key="3">
    <source>
        <dbReference type="ARBA" id="ARBA00022475"/>
    </source>
</evidence>
<organism evidence="9 10">
    <name type="scientific">Streptomyces prasinopilosus</name>
    <dbReference type="NCBI Taxonomy" id="67344"/>
    <lineage>
        <taxon>Bacteria</taxon>
        <taxon>Bacillati</taxon>
        <taxon>Actinomycetota</taxon>
        <taxon>Actinomycetes</taxon>
        <taxon>Kitasatosporales</taxon>
        <taxon>Streptomycetaceae</taxon>
        <taxon>Streptomyces</taxon>
    </lineage>
</organism>
<dbReference type="InterPro" id="IPR002758">
    <property type="entry name" value="Cation_antiport_E"/>
</dbReference>
<dbReference type="Pfam" id="PF01899">
    <property type="entry name" value="MNHE"/>
    <property type="match status" value="1"/>
</dbReference>
<comment type="subcellular location">
    <subcellularLocation>
        <location evidence="1">Cell membrane</location>
        <topology evidence="1">Multi-pass membrane protein</topology>
    </subcellularLocation>
</comment>
<keyword evidence="10" id="KW-1185">Reference proteome</keyword>
<keyword evidence="3" id="KW-1003">Cell membrane</keyword>
<dbReference type="PANTHER" id="PTHR34584:SF1">
    <property type="entry name" value="NA(+)_H(+) ANTIPORTER SUBUNIT E1"/>
    <property type="match status" value="1"/>
</dbReference>
<accession>A0A1G6V2Q4</accession>
<reference evidence="10" key="1">
    <citation type="submission" date="2016-10" db="EMBL/GenBank/DDBJ databases">
        <authorList>
            <person name="Varghese N."/>
            <person name="Submissions S."/>
        </authorList>
    </citation>
    <scope>NUCLEOTIDE SEQUENCE [LARGE SCALE GENOMIC DNA]</scope>
    <source>
        <strain evidence="10">CGMCC 4.3504</strain>
    </source>
</reference>
<comment type="similarity">
    <text evidence="2">Belongs to the CPA3 antiporters (TC 2.A.63) subunit E family.</text>
</comment>
<dbReference type="AlphaFoldDB" id="A0A1G6V2Q4"/>
<evidence type="ECO:0000256" key="8">
    <source>
        <dbReference type="SAM" id="Phobius"/>
    </source>
</evidence>
<evidence type="ECO:0000313" key="9">
    <source>
        <dbReference type="EMBL" id="SDD47802.1"/>
    </source>
</evidence>
<dbReference type="NCBIfam" id="NF006521">
    <property type="entry name" value="PRK08965.1-5"/>
    <property type="match status" value="1"/>
</dbReference>
<feature type="transmembrane region" description="Helical" evidence="8">
    <location>
        <begin position="21"/>
        <end position="47"/>
    </location>
</feature>
<dbReference type="Proteomes" id="UP000182100">
    <property type="component" value="Unassembled WGS sequence"/>
</dbReference>
<dbReference type="GO" id="GO:0005886">
    <property type="term" value="C:plasma membrane"/>
    <property type="evidence" value="ECO:0007669"/>
    <property type="project" value="UniProtKB-SubCell"/>
</dbReference>
<keyword evidence="4 8" id="KW-0812">Transmembrane</keyword>
<feature type="compositionally biased region" description="Low complexity" evidence="7">
    <location>
        <begin position="174"/>
        <end position="187"/>
    </location>
</feature>
<sequence>MTRRESARRVRHHWPMVGWLWLLWVLLWGSVGPVVLVGGLLVAVAVVRSFSLPPILPGAVPRPLAIGRLLAGLLKDIVVSGATVAWQALRHGEKTSTAIVEVPLRVDSDLLITAVAELTTIAPGTLVVEIDRRRQRLYVHALPVRDETDVDRRREAVQTLERRVARAVGRGRRTGSSGDDTSGAVGDLGYSADPGYSTGPESSDHPDQGGSTP</sequence>
<evidence type="ECO:0000256" key="5">
    <source>
        <dbReference type="ARBA" id="ARBA00022989"/>
    </source>
</evidence>
<name>A0A1G6V2Q4_9ACTN</name>
<gene>
    <name evidence="9" type="ORF">SAMN05216505_10881</name>
</gene>
<protein>
    <submittedName>
        <fullName evidence="9">Multicomponent Na+:H+ antiporter subunit E</fullName>
    </submittedName>
</protein>
<dbReference type="GO" id="GO:0008324">
    <property type="term" value="F:monoatomic cation transmembrane transporter activity"/>
    <property type="evidence" value="ECO:0007669"/>
    <property type="project" value="InterPro"/>
</dbReference>
<proteinExistence type="inferred from homology"/>
<dbReference type="STRING" id="67344.SAMN05216505_10881"/>
<dbReference type="EMBL" id="FMZK01000008">
    <property type="protein sequence ID" value="SDD47802.1"/>
    <property type="molecule type" value="Genomic_DNA"/>
</dbReference>
<evidence type="ECO:0000256" key="2">
    <source>
        <dbReference type="ARBA" id="ARBA00006228"/>
    </source>
</evidence>
<dbReference type="PANTHER" id="PTHR34584">
    <property type="entry name" value="NA(+)/H(+) ANTIPORTER SUBUNIT E1"/>
    <property type="match status" value="1"/>
</dbReference>
<evidence type="ECO:0000256" key="6">
    <source>
        <dbReference type="ARBA" id="ARBA00023136"/>
    </source>
</evidence>
<evidence type="ECO:0000256" key="7">
    <source>
        <dbReference type="SAM" id="MobiDB-lite"/>
    </source>
</evidence>
<keyword evidence="5 8" id="KW-1133">Transmembrane helix</keyword>